<keyword evidence="2" id="KW-1185">Reference proteome</keyword>
<feature type="non-terminal residue" evidence="1">
    <location>
        <position position="1"/>
    </location>
</feature>
<evidence type="ECO:0000313" key="2">
    <source>
        <dbReference type="Proteomes" id="UP001153678"/>
    </source>
</evidence>
<sequence>ESSAIIDIRICILHSDYGSLRIDNHEKDCELDLFGYILTKEKLNKKFEVLDKFDNIQNIIEVLFMNVDVKSDIEDLSQDPNRDIVTDVKKVSSEIIITDATIGHLRVKSTTLIHDEIADKDNEDNKSEINELNKIIHIGSQAPSRRTKLIKNSKNSKKMFDNPREVAVPCANFLPLFTDVTKLSNDIYIQAKNIEKNVKELVNEFDSTIHLLQFSLMVDFNIRADKDHKDIIKSDIEDLNQYLSTIGSGVTDINKNVSCKLVHLMI</sequence>
<dbReference type="EMBL" id="CAMKVN010014632">
    <property type="protein sequence ID" value="CAI2196638.1"/>
    <property type="molecule type" value="Genomic_DNA"/>
</dbReference>
<reference evidence="1" key="1">
    <citation type="submission" date="2022-08" db="EMBL/GenBank/DDBJ databases">
        <authorList>
            <person name="Kallberg Y."/>
            <person name="Tangrot J."/>
            <person name="Rosling A."/>
        </authorList>
    </citation>
    <scope>NUCLEOTIDE SEQUENCE</scope>
    <source>
        <strain evidence="1">Wild A</strain>
    </source>
</reference>
<name>A0A9W4T748_9GLOM</name>
<comment type="caution">
    <text evidence="1">The sequence shown here is derived from an EMBL/GenBank/DDBJ whole genome shotgun (WGS) entry which is preliminary data.</text>
</comment>
<proteinExistence type="predicted"/>
<evidence type="ECO:0000313" key="1">
    <source>
        <dbReference type="EMBL" id="CAI2196638.1"/>
    </source>
</evidence>
<gene>
    <name evidence="1" type="ORF">FWILDA_LOCUS17680</name>
</gene>
<accession>A0A9W4T748</accession>
<dbReference type="Proteomes" id="UP001153678">
    <property type="component" value="Unassembled WGS sequence"/>
</dbReference>
<protein>
    <submittedName>
        <fullName evidence="1">8132_t:CDS:1</fullName>
    </submittedName>
</protein>
<organism evidence="1 2">
    <name type="scientific">Funneliformis geosporum</name>
    <dbReference type="NCBI Taxonomy" id="1117311"/>
    <lineage>
        <taxon>Eukaryota</taxon>
        <taxon>Fungi</taxon>
        <taxon>Fungi incertae sedis</taxon>
        <taxon>Mucoromycota</taxon>
        <taxon>Glomeromycotina</taxon>
        <taxon>Glomeromycetes</taxon>
        <taxon>Glomerales</taxon>
        <taxon>Glomeraceae</taxon>
        <taxon>Funneliformis</taxon>
    </lineage>
</organism>
<feature type="non-terminal residue" evidence="1">
    <location>
        <position position="266"/>
    </location>
</feature>
<dbReference type="AlphaFoldDB" id="A0A9W4T748"/>